<keyword evidence="2" id="KW-0808">Transferase</keyword>
<dbReference type="PANTHER" id="PTHR37419">
    <property type="entry name" value="SERINE/THREONINE-PROTEIN KINASE TOXIN HIPA"/>
    <property type="match status" value="1"/>
</dbReference>
<dbReference type="GO" id="GO:0005829">
    <property type="term" value="C:cytosol"/>
    <property type="evidence" value="ECO:0007669"/>
    <property type="project" value="TreeGrafter"/>
</dbReference>
<dbReference type="Pfam" id="PF07804">
    <property type="entry name" value="HipA_C"/>
    <property type="match status" value="1"/>
</dbReference>
<dbReference type="eggNOG" id="COG3550">
    <property type="taxonomic scope" value="Bacteria"/>
</dbReference>
<dbReference type="InterPro" id="IPR012893">
    <property type="entry name" value="HipA-like_C"/>
</dbReference>
<accession>Q097U8</accession>
<evidence type="ECO:0000259" key="5">
    <source>
        <dbReference type="Pfam" id="PF07804"/>
    </source>
</evidence>
<reference evidence="7 9" key="2">
    <citation type="journal article" date="2011" name="Mol. Biol. Evol.">
        <title>Comparative genomic analysis of fruiting body formation in Myxococcales.</title>
        <authorList>
            <person name="Huntley S."/>
            <person name="Hamann N."/>
            <person name="Wegener-Feldbrugge S."/>
            <person name="Treuner-Lange A."/>
            <person name="Kube M."/>
            <person name="Reinhardt R."/>
            <person name="Klages S."/>
            <person name="Muller R."/>
            <person name="Ronning C.M."/>
            <person name="Nierman W.C."/>
            <person name="Sogaard-Andersen L."/>
        </authorList>
    </citation>
    <scope>NUCLEOTIDE SEQUENCE [LARGE SCALE GENOMIC DNA]</scope>
    <source>
        <strain evidence="7 9">DW4/3-1</strain>
    </source>
</reference>
<evidence type="ECO:0000313" key="8">
    <source>
        <dbReference type="EMBL" id="EAU67986.1"/>
    </source>
</evidence>
<sequence>MLDVFLENRLVGKILREEATSIASFLLDEAYAEDSERSVLGQQFEERRHHRFFRQAAHPGQLPSFFANLLPEGALDEIIQAQLGTEDATAKLAFLGEDLPGAVRVRRSGNTSAPPPGTKTFDEPPRESSSSSPDLRFSLAGVQLKFSAVRSEDSRFTLPFSGQGGRWILKFGSAVYPELPENEHFTMQWAARCGLSVPQHQLVPASTIESLDPRFAALGENVFAIERYDRHVNGTRIHQEDFAQIRGVPPDLKYQGASLEQLARLVGDLCGPGDLQEFLHRVLFLLLSGNTDGHLKNWSLVYPDGRRARLSPAYDFVCVRQYLPGDQLALPLAKERSPERIDWGHIRRVDKYLKAQGHDVDFEGLAKTFVTKCMDAWADHRGQVSSTYRGCIEAHLGGLPLLSQKP</sequence>
<dbReference type="Proteomes" id="UP000032702">
    <property type="component" value="Unassembled WGS sequence"/>
</dbReference>
<keyword evidence="3" id="KW-0418">Kinase</keyword>
<dbReference type="EMBL" id="CP002271">
    <property type="protein sequence ID" value="ADO68447.1"/>
    <property type="molecule type" value="Genomic_DNA"/>
</dbReference>
<evidence type="ECO:0000259" key="6">
    <source>
        <dbReference type="Pfam" id="PF13657"/>
    </source>
</evidence>
<dbReference type="AlphaFoldDB" id="Q097U8"/>
<dbReference type="GO" id="GO:0004674">
    <property type="term" value="F:protein serine/threonine kinase activity"/>
    <property type="evidence" value="ECO:0007669"/>
    <property type="project" value="TreeGrafter"/>
</dbReference>
<dbReference type="HOGENOM" id="CLU_030167_3_0_7"/>
<proteinExistence type="inferred from homology"/>
<dbReference type="KEGG" id="sur:STAUR_0643"/>
<protein>
    <submittedName>
        <fullName evidence="7">HipA-like protein</fullName>
    </submittedName>
</protein>
<reference evidence="8 10" key="1">
    <citation type="submission" date="2006-04" db="EMBL/GenBank/DDBJ databases">
        <authorList>
            <person name="Nierman W.C."/>
        </authorList>
    </citation>
    <scope>NUCLEOTIDE SEQUENCE [LARGE SCALE GENOMIC DNA]</scope>
    <source>
        <strain evidence="8 10">DW4/3-1</strain>
    </source>
</reference>
<feature type="region of interest" description="Disordered" evidence="4">
    <location>
        <begin position="105"/>
        <end position="134"/>
    </location>
</feature>
<evidence type="ECO:0000256" key="3">
    <source>
        <dbReference type="ARBA" id="ARBA00022777"/>
    </source>
</evidence>
<gene>
    <name evidence="7" type="ordered locus">STAUR_0643</name>
    <name evidence="8" type="ORF">STIAU_0807</name>
</gene>
<dbReference type="OrthoDB" id="9805913at2"/>
<comment type="similarity">
    <text evidence="1">Belongs to the HipA Ser/Thr kinase family.</text>
</comment>
<name>Q097U8_STIAD</name>
<dbReference type="STRING" id="378806.STAUR_0643"/>
<keyword evidence="9" id="KW-1185">Reference proteome</keyword>
<dbReference type="Pfam" id="PF13657">
    <property type="entry name" value="Couple_hipA"/>
    <property type="match status" value="1"/>
</dbReference>
<dbReference type="InterPro" id="IPR052028">
    <property type="entry name" value="HipA_Ser/Thr_kinase"/>
</dbReference>
<organism evidence="8 10">
    <name type="scientific">Stigmatella aurantiaca (strain DW4/3-1)</name>
    <dbReference type="NCBI Taxonomy" id="378806"/>
    <lineage>
        <taxon>Bacteria</taxon>
        <taxon>Pseudomonadati</taxon>
        <taxon>Myxococcota</taxon>
        <taxon>Myxococcia</taxon>
        <taxon>Myxococcales</taxon>
        <taxon>Cystobacterineae</taxon>
        <taxon>Archangiaceae</taxon>
        <taxon>Stigmatella</taxon>
    </lineage>
</organism>
<dbReference type="PANTHER" id="PTHR37419:SF1">
    <property type="entry name" value="SERINE_THREONINE-PROTEIN KINASE TOXIN HIPA"/>
    <property type="match status" value="1"/>
</dbReference>
<evidence type="ECO:0000313" key="9">
    <source>
        <dbReference type="Proteomes" id="UP000001351"/>
    </source>
</evidence>
<dbReference type="Proteomes" id="UP000001351">
    <property type="component" value="Chromosome"/>
</dbReference>
<dbReference type="EMBL" id="AAMD01000023">
    <property type="protein sequence ID" value="EAU67986.1"/>
    <property type="molecule type" value="Genomic_DNA"/>
</dbReference>
<evidence type="ECO:0000313" key="7">
    <source>
        <dbReference type="EMBL" id="ADO68447.1"/>
    </source>
</evidence>
<evidence type="ECO:0000256" key="1">
    <source>
        <dbReference type="ARBA" id="ARBA00010164"/>
    </source>
</evidence>
<evidence type="ECO:0000256" key="4">
    <source>
        <dbReference type="SAM" id="MobiDB-lite"/>
    </source>
</evidence>
<dbReference type="RefSeq" id="WP_002612432.1">
    <property type="nucleotide sequence ID" value="NC_014623.1"/>
</dbReference>
<dbReference type="InterPro" id="IPR017508">
    <property type="entry name" value="HipA_N1"/>
</dbReference>
<feature type="domain" description="HipA N-terminal subdomain 1" evidence="6">
    <location>
        <begin position="2"/>
        <end position="105"/>
    </location>
</feature>
<dbReference type="Gene3D" id="1.10.1070.20">
    <property type="match status" value="1"/>
</dbReference>
<feature type="domain" description="HipA-like C-terminal" evidence="5">
    <location>
        <begin position="137"/>
        <end position="376"/>
    </location>
</feature>
<evidence type="ECO:0000313" key="10">
    <source>
        <dbReference type="Proteomes" id="UP000032702"/>
    </source>
</evidence>
<evidence type="ECO:0000256" key="2">
    <source>
        <dbReference type="ARBA" id="ARBA00022679"/>
    </source>
</evidence>